<dbReference type="EMBL" id="JBHUCP010000005">
    <property type="protein sequence ID" value="MFD1529637.1"/>
    <property type="molecule type" value="Genomic_DNA"/>
</dbReference>
<dbReference type="RefSeq" id="WP_343981802.1">
    <property type="nucleotide sequence ID" value="NZ_BAAAJG010000015.1"/>
</dbReference>
<proteinExistence type="predicted"/>
<reference evidence="2" key="1">
    <citation type="journal article" date="2019" name="Int. J. Syst. Evol. Microbiol.">
        <title>The Global Catalogue of Microorganisms (GCM) 10K type strain sequencing project: providing services to taxonomists for standard genome sequencing and annotation.</title>
        <authorList>
            <consortium name="The Broad Institute Genomics Platform"/>
            <consortium name="The Broad Institute Genome Sequencing Center for Infectious Disease"/>
            <person name="Wu L."/>
            <person name="Ma J."/>
        </authorList>
    </citation>
    <scope>NUCLEOTIDE SEQUENCE [LARGE SCALE GENOMIC DNA]</scope>
    <source>
        <strain evidence="2">JCM 12165</strain>
    </source>
</reference>
<dbReference type="Proteomes" id="UP001597145">
    <property type="component" value="Unassembled WGS sequence"/>
</dbReference>
<name>A0ABW4FH79_9PSEU</name>
<protein>
    <submittedName>
        <fullName evidence="1">Uncharacterized protein</fullName>
    </submittedName>
</protein>
<gene>
    <name evidence="1" type="ORF">ACFSCY_09310</name>
</gene>
<evidence type="ECO:0000313" key="1">
    <source>
        <dbReference type="EMBL" id="MFD1529637.1"/>
    </source>
</evidence>
<sequence>MEPHPQAPVLGPDRHGLIWLPEEAFGRAFAQHASTLEQALLAATQRPLAAACIGVPVRPPTWKDRPS</sequence>
<evidence type="ECO:0000313" key="2">
    <source>
        <dbReference type="Proteomes" id="UP001597145"/>
    </source>
</evidence>
<comment type="caution">
    <text evidence="1">The sequence shown here is derived from an EMBL/GenBank/DDBJ whole genome shotgun (WGS) entry which is preliminary data.</text>
</comment>
<organism evidence="1 2">
    <name type="scientific">Pseudonocardia aurantiaca</name>
    <dbReference type="NCBI Taxonomy" id="75290"/>
    <lineage>
        <taxon>Bacteria</taxon>
        <taxon>Bacillati</taxon>
        <taxon>Actinomycetota</taxon>
        <taxon>Actinomycetes</taxon>
        <taxon>Pseudonocardiales</taxon>
        <taxon>Pseudonocardiaceae</taxon>
        <taxon>Pseudonocardia</taxon>
    </lineage>
</organism>
<accession>A0ABW4FH79</accession>
<keyword evidence="2" id="KW-1185">Reference proteome</keyword>